<organism evidence="2 3">
    <name type="scientific">Candidatus Faecalibacterium intestinavium</name>
    <dbReference type="NCBI Taxonomy" id="2838580"/>
    <lineage>
        <taxon>Bacteria</taxon>
        <taxon>Bacillati</taxon>
        <taxon>Bacillota</taxon>
        <taxon>Clostridia</taxon>
        <taxon>Eubacteriales</taxon>
        <taxon>Oscillospiraceae</taxon>
        <taxon>Faecalibacterium</taxon>
    </lineage>
</organism>
<keyword evidence="1" id="KW-0812">Transmembrane</keyword>
<sequence>MKEIYKALEDLVWLTQLGLSIMMPPLLCLGGCWWAVARWGWPEWLYIPAVVLGLGSGAQSFAAFSRRMIRRARKGTPGSRTGFNNHQ</sequence>
<accession>A0A9E2KJX9</accession>
<dbReference type="EMBL" id="JAHLFH010000106">
    <property type="protein sequence ID" value="MBU3819719.1"/>
    <property type="molecule type" value="Genomic_DNA"/>
</dbReference>
<evidence type="ECO:0000313" key="3">
    <source>
        <dbReference type="Proteomes" id="UP000824178"/>
    </source>
</evidence>
<keyword evidence="1" id="KW-1133">Transmembrane helix</keyword>
<proteinExistence type="predicted"/>
<feature type="transmembrane region" description="Helical" evidence="1">
    <location>
        <begin position="12"/>
        <end position="37"/>
    </location>
</feature>
<protein>
    <submittedName>
        <fullName evidence="2">AtpZ/AtpI family protein</fullName>
    </submittedName>
</protein>
<dbReference type="AlphaFoldDB" id="A0A9E2KJX9"/>
<reference evidence="2" key="2">
    <citation type="submission" date="2021-04" db="EMBL/GenBank/DDBJ databases">
        <authorList>
            <person name="Gilroy R."/>
        </authorList>
    </citation>
    <scope>NUCLEOTIDE SEQUENCE</scope>
    <source>
        <strain evidence="2">742</strain>
    </source>
</reference>
<evidence type="ECO:0000313" key="2">
    <source>
        <dbReference type="EMBL" id="MBU3819719.1"/>
    </source>
</evidence>
<evidence type="ECO:0000256" key="1">
    <source>
        <dbReference type="SAM" id="Phobius"/>
    </source>
</evidence>
<dbReference type="Proteomes" id="UP000824178">
    <property type="component" value="Unassembled WGS sequence"/>
</dbReference>
<feature type="transmembrane region" description="Helical" evidence="1">
    <location>
        <begin position="43"/>
        <end position="64"/>
    </location>
</feature>
<comment type="caution">
    <text evidence="2">The sequence shown here is derived from an EMBL/GenBank/DDBJ whole genome shotgun (WGS) entry which is preliminary data.</text>
</comment>
<name>A0A9E2KJX9_9FIRM</name>
<keyword evidence="1" id="KW-0472">Membrane</keyword>
<gene>
    <name evidence="2" type="ORF">H9864_05045</name>
</gene>
<reference evidence="2" key="1">
    <citation type="journal article" date="2021" name="PeerJ">
        <title>Extensive microbial diversity within the chicken gut microbiome revealed by metagenomics and culture.</title>
        <authorList>
            <person name="Gilroy R."/>
            <person name="Ravi A."/>
            <person name="Getino M."/>
            <person name="Pursley I."/>
            <person name="Horton D.L."/>
            <person name="Alikhan N.F."/>
            <person name="Baker D."/>
            <person name="Gharbi K."/>
            <person name="Hall N."/>
            <person name="Watson M."/>
            <person name="Adriaenssens E.M."/>
            <person name="Foster-Nyarko E."/>
            <person name="Jarju S."/>
            <person name="Secka A."/>
            <person name="Antonio M."/>
            <person name="Oren A."/>
            <person name="Chaudhuri R.R."/>
            <person name="La Ragione R."/>
            <person name="Hildebrand F."/>
            <person name="Pallen M.J."/>
        </authorList>
    </citation>
    <scope>NUCLEOTIDE SEQUENCE</scope>
    <source>
        <strain evidence="2">742</strain>
    </source>
</reference>